<feature type="region of interest" description="Disordered" evidence="1">
    <location>
        <begin position="97"/>
        <end position="117"/>
    </location>
</feature>
<dbReference type="InterPro" id="IPR057670">
    <property type="entry name" value="SH3_retrovirus"/>
</dbReference>
<dbReference type="EMBL" id="CP144695">
    <property type="protein sequence ID" value="WVZ08336.1"/>
    <property type="molecule type" value="Genomic_DNA"/>
</dbReference>
<dbReference type="Proteomes" id="UP001374535">
    <property type="component" value="Chromosome 6"/>
</dbReference>
<dbReference type="AlphaFoldDB" id="A0AAQ3NEL7"/>
<accession>A0AAQ3NEL7</accession>
<protein>
    <recommendedName>
        <fullName evidence="2">Retroviral polymerase SH3-like domain-containing protein</fullName>
    </recommendedName>
</protein>
<sequence>MWSKKKPDVRHLRVFGSVCYRHIPAERRKKLDDRSEILVFTGYHPTGAYRMFDPVKHQIVIGRDVIVDETAIYNWKEDENEPAKRPDNENTIWIEENKPAESKTIATNEDSDTRRSQRTRFPFTRLANHELLADSDVTDAGDVVQYALFAGTEVFTWEQTIKIKEWKEAMVEELGKMDF</sequence>
<proteinExistence type="predicted"/>
<evidence type="ECO:0000313" key="4">
    <source>
        <dbReference type="Proteomes" id="UP001374535"/>
    </source>
</evidence>
<gene>
    <name evidence="3" type="ORF">V8G54_021682</name>
</gene>
<feature type="domain" description="Retroviral polymerase SH3-like" evidence="2">
    <location>
        <begin position="17"/>
        <end position="80"/>
    </location>
</feature>
<evidence type="ECO:0000256" key="1">
    <source>
        <dbReference type="SAM" id="MobiDB-lite"/>
    </source>
</evidence>
<keyword evidence="4" id="KW-1185">Reference proteome</keyword>
<name>A0AAQ3NEL7_VIGMU</name>
<organism evidence="3 4">
    <name type="scientific">Vigna mungo</name>
    <name type="common">Black gram</name>
    <name type="synonym">Phaseolus mungo</name>
    <dbReference type="NCBI Taxonomy" id="3915"/>
    <lineage>
        <taxon>Eukaryota</taxon>
        <taxon>Viridiplantae</taxon>
        <taxon>Streptophyta</taxon>
        <taxon>Embryophyta</taxon>
        <taxon>Tracheophyta</taxon>
        <taxon>Spermatophyta</taxon>
        <taxon>Magnoliopsida</taxon>
        <taxon>eudicotyledons</taxon>
        <taxon>Gunneridae</taxon>
        <taxon>Pentapetalae</taxon>
        <taxon>rosids</taxon>
        <taxon>fabids</taxon>
        <taxon>Fabales</taxon>
        <taxon>Fabaceae</taxon>
        <taxon>Papilionoideae</taxon>
        <taxon>50 kb inversion clade</taxon>
        <taxon>NPAAA clade</taxon>
        <taxon>indigoferoid/millettioid clade</taxon>
        <taxon>Phaseoleae</taxon>
        <taxon>Vigna</taxon>
    </lineage>
</organism>
<dbReference type="Pfam" id="PF25597">
    <property type="entry name" value="SH3_retrovirus"/>
    <property type="match status" value="1"/>
</dbReference>
<evidence type="ECO:0000313" key="3">
    <source>
        <dbReference type="EMBL" id="WVZ08336.1"/>
    </source>
</evidence>
<evidence type="ECO:0000259" key="2">
    <source>
        <dbReference type="Pfam" id="PF25597"/>
    </source>
</evidence>
<reference evidence="3 4" key="1">
    <citation type="journal article" date="2023" name="Life. Sci Alliance">
        <title>Evolutionary insights into 3D genome organization and epigenetic landscape of Vigna mungo.</title>
        <authorList>
            <person name="Junaid A."/>
            <person name="Singh B."/>
            <person name="Bhatia S."/>
        </authorList>
    </citation>
    <scope>NUCLEOTIDE SEQUENCE [LARGE SCALE GENOMIC DNA]</scope>
    <source>
        <strain evidence="3">Urdbean</strain>
    </source>
</reference>